<evidence type="ECO:0000313" key="2">
    <source>
        <dbReference type="EMBL" id="KAK9936105.1"/>
    </source>
</evidence>
<dbReference type="InterPro" id="IPR055411">
    <property type="entry name" value="LRR_FXL15/At3g58940/PEG3-like"/>
</dbReference>
<keyword evidence="3" id="KW-1185">Reference proteome</keyword>
<proteinExistence type="predicted"/>
<protein>
    <recommendedName>
        <fullName evidence="1">F-box/LRR-repeat protein 15/At3g58940/PEG3-like LRR domain-containing protein</fullName>
    </recommendedName>
</protein>
<feature type="domain" description="F-box/LRR-repeat protein 15/At3g58940/PEG3-like LRR" evidence="1">
    <location>
        <begin position="158"/>
        <end position="270"/>
    </location>
</feature>
<dbReference type="PANTHER" id="PTHR34145">
    <property type="entry name" value="OS02G0105600 PROTEIN"/>
    <property type="match status" value="1"/>
</dbReference>
<dbReference type="InterPro" id="IPR036047">
    <property type="entry name" value="F-box-like_dom_sf"/>
</dbReference>
<reference evidence="2 3" key="1">
    <citation type="journal article" date="2023" name="G3 (Bethesda)">
        <title>A chromosome-length genome assembly and annotation of blackberry (Rubus argutus, cv. 'Hillquist').</title>
        <authorList>
            <person name="Bruna T."/>
            <person name="Aryal R."/>
            <person name="Dudchenko O."/>
            <person name="Sargent D.J."/>
            <person name="Mead D."/>
            <person name="Buti M."/>
            <person name="Cavallini A."/>
            <person name="Hytonen T."/>
            <person name="Andres J."/>
            <person name="Pham M."/>
            <person name="Weisz D."/>
            <person name="Mascagni F."/>
            <person name="Usai G."/>
            <person name="Natali L."/>
            <person name="Bassil N."/>
            <person name="Fernandez G.E."/>
            <person name="Lomsadze A."/>
            <person name="Armour M."/>
            <person name="Olukolu B."/>
            <person name="Poorten T."/>
            <person name="Britton C."/>
            <person name="Davik J."/>
            <person name="Ashrafi H."/>
            <person name="Aiden E.L."/>
            <person name="Borodovsky M."/>
            <person name="Worthington M."/>
        </authorList>
    </citation>
    <scope>NUCLEOTIDE SEQUENCE [LARGE SCALE GENOMIC DNA]</scope>
    <source>
        <strain evidence="2">PI 553951</strain>
    </source>
</reference>
<dbReference type="AlphaFoldDB" id="A0AAW1XJV4"/>
<dbReference type="InterPro" id="IPR053772">
    <property type="entry name" value="At1g61320/At1g61330-like"/>
</dbReference>
<dbReference type="Pfam" id="PF24758">
    <property type="entry name" value="LRR_At5g56370"/>
    <property type="match status" value="1"/>
</dbReference>
<gene>
    <name evidence="2" type="ORF">M0R45_012966</name>
</gene>
<dbReference type="Gene3D" id="3.80.10.10">
    <property type="entry name" value="Ribonuclease Inhibitor"/>
    <property type="match status" value="1"/>
</dbReference>
<name>A0AAW1XJV4_RUBAR</name>
<dbReference type="SUPFAM" id="SSF81383">
    <property type="entry name" value="F-box domain"/>
    <property type="match status" value="1"/>
</dbReference>
<organism evidence="2 3">
    <name type="scientific">Rubus argutus</name>
    <name type="common">Southern blackberry</name>
    <dbReference type="NCBI Taxonomy" id="59490"/>
    <lineage>
        <taxon>Eukaryota</taxon>
        <taxon>Viridiplantae</taxon>
        <taxon>Streptophyta</taxon>
        <taxon>Embryophyta</taxon>
        <taxon>Tracheophyta</taxon>
        <taxon>Spermatophyta</taxon>
        <taxon>Magnoliopsida</taxon>
        <taxon>eudicotyledons</taxon>
        <taxon>Gunneridae</taxon>
        <taxon>Pentapetalae</taxon>
        <taxon>rosids</taxon>
        <taxon>fabids</taxon>
        <taxon>Rosales</taxon>
        <taxon>Rosaceae</taxon>
        <taxon>Rosoideae</taxon>
        <taxon>Rosoideae incertae sedis</taxon>
        <taxon>Rubus</taxon>
    </lineage>
</organism>
<dbReference type="SUPFAM" id="SSF52058">
    <property type="entry name" value="L domain-like"/>
    <property type="match status" value="1"/>
</dbReference>
<accession>A0AAW1XJV4</accession>
<sequence length="435" mass="51053">MDVVTVIRPPLPDFVIDQILRILPTKAAVRMSSLSKQWDGVWRSASILDFDEGDEPGKYDNDHIDLNKILEHRKFIKIVERCLKFREIYQHKQDLLLYKFRLRMMRYLPGDYDIIDNCLSFVFERSIKELDISLRISRLYRGFAWQNRLELYYCISRMTLVNAKSVTVLNLEYVRIKDLESYKPSDTRLLPNLKTMSLKNVHFDDHVFPLLIWECPSLEYLSLNACSFEFSKFNFSGSSLKSLEVKHSNAWDIRISHAENLESFRFSSNSSLLETIILNESCNLKYINVHAEHLKQFSVNGCRDCLMATINTPNLVSFFFKGFLKSKVFVKAPNLSATFLIWDLWDGDLLALNGPWRHYLTLRDFLERIGCSKNVILYIRDFKTLIFPEDFRKNFSSPLYGCNQLFLRMDNSPKEVKDMDDFYDSLVWMAPSTTG</sequence>
<dbReference type="PANTHER" id="PTHR34145:SF28">
    <property type="entry name" value="F-BOX DOMAIN-CONTAINING PROTEIN"/>
    <property type="match status" value="1"/>
</dbReference>
<dbReference type="EMBL" id="JBEDUW010000003">
    <property type="protein sequence ID" value="KAK9936105.1"/>
    <property type="molecule type" value="Genomic_DNA"/>
</dbReference>
<comment type="caution">
    <text evidence="2">The sequence shown here is derived from an EMBL/GenBank/DDBJ whole genome shotgun (WGS) entry which is preliminary data.</text>
</comment>
<dbReference type="Proteomes" id="UP001457282">
    <property type="component" value="Unassembled WGS sequence"/>
</dbReference>
<evidence type="ECO:0000313" key="3">
    <source>
        <dbReference type="Proteomes" id="UP001457282"/>
    </source>
</evidence>
<evidence type="ECO:0000259" key="1">
    <source>
        <dbReference type="Pfam" id="PF24758"/>
    </source>
</evidence>
<dbReference type="InterPro" id="IPR032675">
    <property type="entry name" value="LRR_dom_sf"/>
</dbReference>